<evidence type="ECO:0008006" key="4">
    <source>
        <dbReference type="Google" id="ProtNLM"/>
    </source>
</evidence>
<comment type="caution">
    <text evidence="2">The sequence shown here is derived from an EMBL/GenBank/DDBJ whole genome shotgun (WGS) entry which is preliminary data.</text>
</comment>
<name>A0ABX5D4P9_9VIBR</name>
<dbReference type="Pfam" id="PF09839">
    <property type="entry name" value="DUF2066"/>
    <property type="match status" value="1"/>
</dbReference>
<sequence>MLMRYLAWLLATVFVLPAYALTKVDIYSTEVVVNSEEPNADEVARQQGMLEVLIKASGDSKAAANPVVKKALGKSSRFITQLGYTQLNGEQALRMTFNSEQINTLLKQADLSSWPIDRANVMVWLVEDDGRDRAITWEHTNSEAANQLRKEAKRRGLPVTFPVGDFDDMTGIQPTDLWGGFVGPISQATQRYPVDAVMVVRAEGSSLRWTLYDQAPETLGRNQLEPITGSASGGVAMANLIDQVSDYYASKNATVISGESAGTVTVSFIGMKSADAFFTLERALGRLASTAKVEVAEVKGDEVIIRAYLLGSIESFEQEVLKLGLVKLVEVLPEEAVVEPAPTAVPATLPEVDSSTANPEANTPAQPDTAEPATVSSVDEVNVATDSSESTASTSGLIAKPQLTFEWLY</sequence>
<organism evidence="2 3">
    <name type="scientific">Vibrio mediterranei</name>
    <dbReference type="NCBI Taxonomy" id="689"/>
    <lineage>
        <taxon>Bacteria</taxon>
        <taxon>Pseudomonadati</taxon>
        <taxon>Pseudomonadota</taxon>
        <taxon>Gammaproteobacteria</taxon>
        <taxon>Vibrionales</taxon>
        <taxon>Vibrionaceae</taxon>
        <taxon>Vibrio</taxon>
    </lineage>
</organism>
<dbReference type="InterPro" id="IPR018642">
    <property type="entry name" value="DUF2066"/>
</dbReference>
<protein>
    <recommendedName>
        <fullName evidence="4">DUF2066 domain-containing protein</fullName>
    </recommendedName>
</protein>
<feature type="compositionally biased region" description="Polar residues" evidence="1">
    <location>
        <begin position="353"/>
        <end position="366"/>
    </location>
</feature>
<proteinExistence type="predicted"/>
<dbReference type="EMBL" id="NWTN01000042">
    <property type="protein sequence ID" value="PRQ64617.1"/>
    <property type="molecule type" value="Genomic_DNA"/>
</dbReference>
<evidence type="ECO:0000313" key="2">
    <source>
        <dbReference type="EMBL" id="PRQ64617.1"/>
    </source>
</evidence>
<dbReference type="Proteomes" id="UP000238163">
    <property type="component" value="Unassembled WGS sequence"/>
</dbReference>
<accession>A0ABX5D4P9</accession>
<reference evidence="2 3" key="1">
    <citation type="submission" date="2017-09" db="EMBL/GenBank/DDBJ databases">
        <authorList>
            <person name="Girard L."/>
            <person name="Lami R."/>
            <person name="Suzuki M."/>
            <person name="Baudart J."/>
        </authorList>
    </citation>
    <scope>NUCLEOTIDE SEQUENCE [LARGE SCALE GENOMIC DNA]</scope>
    <source>
        <strain evidence="2 3">17LN0615E</strain>
    </source>
</reference>
<reference evidence="2 3" key="2">
    <citation type="submission" date="2018-03" db="EMBL/GenBank/DDBJ databases">
        <title>Genetic Diversity and Phenotypic Plasticity of AHL Mediated Quorum Sensing in Environmental Strains of Vibrio mediterranei.</title>
        <authorList>
            <person name="Lantoine F."/>
            <person name="Vouve F."/>
        </authorList>
    </citation>
    <scope>NUCLEOTIDE SEQUENCE [LARGE SCALE GENOMIC DNA]</scope>
    <source>
        <strain evidence="2 3">17LN0615E</strain>
    </source>
</reference>
<keyword evidence="3" id="KW-1185">Reference proteome</keyword>
<evidence type="ECO:0000313" key="3">
    <source>
        <dbReference type="Proteomes" id="UP000238163"/>
    </source>
</evidence>
<feature type="region of interest" description="Disordered" evidence="1">
    <location>
        <begin position="342"/>
        <end position="394"/>
    </location>
</feature>
<gene>
    <name evidence="2" type="ORF">COR51_26535</name>
</gene>
<feature type="compositionally biased region" description="Low complexity" evidence="1">
    <location>
        <begin position="384"/>
        <end position="394"/>
    </location>
</feature>
<feature type="compositionally biased region" description="Low complexity" evidence="1">
    <location>
        <begin position="342"/>
        <end position="352"/>
    </location>
</feature>
<evidence type="ECO:0000256" key="1">
    <source>
        <dbReference type="SAM" id="MobiDB-lite"/>
    </source>
</evidence>